<gene>
    <name evidence="1" type="ORF">DC3_40550</name>
</gene>
<dbReference type="Proteomes" id="UP000321306">
    <property type="component" value="Unassembled WGS sequence"/>
</dbReference>
<comment type="caution">
    <text evidence="1">The sequence shown here is derived from an EMBL/GenBank/DDBJ whole genome shotgun (WGS) entry which is preliminary data.</text>
</comment>
<evidence type="ECO:0000313" key="1">
    <source>
        <dbReference type="EMBL" id="GEM48420.1"/>
    </source>
</evidence>
<proteinExistence type="predicted"/>
<keyword evidence="2" id="KW-1185">Reference proteome</keyword>
<reference evidence="1 2" key="1">
    <citation type="submission" date="2019-07" db="EMBL/GenBank/DDBJ databases">
        <title>Whole genome shotgun sequence of Deinococcus cellulosilyticus NBRC 106333.</title>
        <authorList>
            <person name="Hosoyama A."/>
            <person name="Uohara A."/>
            <person name="Ohji S."/>
            <person name="Ichikawa N."/>
        </authorList>
    </citation>
    <scope>NUCLEOTIDE SEQUENCE [LARGE SCALE GENOMIC DNA]</scope>
    <source>
        <strain evidence="1 2">NBRC 106333</strain>
    </source>
</reference>
<sequence>MQRSDTPCDPPMDLNVVAGGATRQNPVASASQGIPDAAWGWVEDKEVQVKKWK</sequence>
<dbReference type="AlphaFoldDB" id="A0A511N6D7"/>
<name>A0A511N6D7_DEIC1</name>
<evidence type="ECO:0000313" key="2">
    <source>
        <dbReference type="Proteomes" id="UP000321306"/>
    </source>
</evidence>
<protein>
    <submittedName>
        <fullName evidence="1">Uncharacterized protein</fullName>
    </submittedName>
</protein>
<organism evidence="1 2">
    <name type="scientific">Deinococcus cellulosilyticus (strain DSM 18568 / NBRC 106333 / KACC 11606 / 5516J-15)</name>
    <dbReference type="NCBI Taxonomy" id="1223518"/>
    <lineage>
        <taxon>Bacteria</taxon>
        <taxon>Thermotogati</taxon>
        <taxon>Deinococcota</taxon>
        <taxon>Deinococci</taxon>
        <taxon>Deinococcales</taxon>
        <taxon>Deinococcaceae</taxon>
        <taxon>Deinococcus</taxon>
    </lineage>
</organism>
<dbReference type="EMBL" id="BJXB01000020">
    <property type="protein sequence ID" value="GEM48420.1"/>
    <property type="molecule type" value="Genomic_DNA"/>
</dbReference>
<accession>A0A511N6D7</accession>